<dbReference type="Proteomes" id="UP000722791">
    <property type="component" value="Unassembled WGS sequence"/>
</dbReference>
<sequence length="234" mass="25921">PQYEPASHAPLAAGSAAAGSAPAAAALADAAGGRQWSLGQAEAAMRKVYSAALTAARKVDWALNLFEKYPDLNIVKDYHSFIPPENVMYMQRIEEKIGGKRPGAPGKGGELQYASREAFLADFKRIYDNCMLYNEPGKSPYNFPDARKTAANMLSAVDQALKQRNASLEAAVVAANSMEHWLGCGRCRRWRRFNYPEFIEMRLHNEFWCGMIPRRNCAEICDYCHSEICTCGDG</sequence>
<dbReference type="PROSITE" id="PS50014">
    <property type="entry name" value="BROMODOMAIN_2"/>
    <property type="match status" value="1"/>
</dbReference>
<evidence type="ECO:0000256" key="5">
    <source>
        <dbReference type="PROSITE-ProRule" id="PRU00035"/>
    </source>
</evidence>
<keyword evidence="2" id="KW-0863">Zinc-finger</keyword>
<evidence type="ECO:0008006" key="10">
    <source>
        <dbReference type="Google" id="ProtNLM"/>
    </source>
</evidence>
<comment type="caution">
    <text evidence="8">The sequence shown here is derived from an EMBL/GenBank/DDBJ whole genome shotgun (WGS) entry which is preliminary data.</text>
</comment>
<keyword evidence="1" id="KW-0479">Metal-binding</keyword>
<dbReference type="InterPro" id="IPR001487">
    <property type="entry name" value="Bromodomain"/>
</dbReference>
<dbReference type="InterPro" id="IPR036427">
    <property type="entry name" value="Bromodomain-like_sf"/>
</dbReference>
<gene>
    <name evidence="8" type="ORF">Vretimale_19959</name>
</gene>
<evidence type="ECO:0000313" key="8">
    <source>
        <dbReference type="EMBL" id="GIM17421.1"/>
    </source>
</evidence>
<keyword evidence="3" id="KW-0862">Zinc</keyword>
<dbReference type="SMART" id="SM00297">
    <property type="entry name" value="BROMO"/>
    <property type="match status" value="1"/>
</dbReference>
<feature type="domain" description="CW-type" evidence="7">
    <location>
        <begin position="175"/>
        <end position="234"/>
    </location>
</feature>
<name>A0A8J4GXR6_9CHLO</name>
<dbReference type="PROSITE" id="PS51050">
    <property type="entry name" value="ZF_CW"/>
    <property type="match status" value="1"/>
</dbReference>
<feature type="domain" description="Bromo" evidence="6">
    <location>
        <begin position="66"/>
        <end position="141"/>
    </location>
</feature>
<proteinExistence type="predicted"/>
<evidence type="ECO:0000313" key="9">
    <source>
        <dbReference type="Proteomes" id="UP000722791"/>
    </source>
</evidence>
<keyword evidence="4 5" id="KW-0103">Bromodomain</keyword>
<accession>A0A8J4GXR6</accession>
<evidence type="ECO:0000256" key="4">
    <source>
        <dbReference type="ARBA" id="ARBA00023117"/>
    </source>
</evidence>
<dbReference type="EMBL" id="BNCQ01000118">
    <property type="protein sequence ID" value="GIM17421.1"/>
    <property type="molecule type" value="Genomic_DNA"/>
</dbReference>
<protein>
    <recommendedName>
        <fullName evidence="10">Bromo domain-containing protein</fullName>
    </recommendedName>
</protein>
<evidence type="ECO:0000256" key="2">
    <source>
        <dbReference type="ARBA" id="ARBA00022771"/>
    </source>
</evidence>
<reference evidence="8" key="1">
    <citation type="journal article" date="2021" name="Proc. Natl. Acad. Sci. U.S.A.">
        <title>Three genomes in the algal genus Volvox reveal the fate of a haploid sex-determining region after a transition to homothallism.</title>
        <authorList>
            <person name="Yamamoto K."/>
            <person name="Hamaji T."/>
            <person name="Kawai-Toyooka H."/>
            <person name="Matsuzaki R."/>
            <person name="Takahashi F."/>
            <person name="Nishimura Y."/>
            <person name="Kawachi M."/>
            <person name="Noguchi H."/>
            <person name="Minakuchi Y."/>
            <person name="Umen J.G."/>
            <person name="Toyoda A."/>
            <person name="Nozaki H."/>
        </authorList>
    </citation>
    <scope>NUCLEOTIDE SEQUENCE</scope>
    <source>
        <strain evidence="8">NIES-3785</strain>
    </source>
</reference>
<evidence type="ECO:0000256" key="3">
    <source>
        <dbReference type="ARBA" id="ARBA00022833"/>
    </source>
</evidence>
<evidence type="ECO:0000256" key="1">
    <source>
        <dbReference type="ARBA" id="ARBA00022723"/>
    </source>
</evidence>
<feature type="non-terminal residue" evidence="8">
    <location>
        <position position="234"/>
    </location>
</feature>
<organism evidence="8 9">
    <name type="scientific">Volvox reticuliferus</name>
    <dbReference type="NCBI Taxonomy" id="1737510"/>
    <lineage>
        <taxon>Eukaryota</taxon>
        <taxon>Viridiplantae</taxon>
        <taxon>Chlorophyta</taxon>
        <taxon>core chlorophytes</taxon>
        <taxon>Chlorophyceae</taxon>
        <taxon>CS clade</taxon>
        <taxon>Chlamydomonadales</taxon>
        <taxon>Volvocaceae</taxon>
        <taxon>Volvox</taxon>
    </lineage>
</organism>
<evidence type="ECO:0000259" key="6">
    <source>
        <dbReference type="PROSITE" id="PS50014"/>
    </source>
</evidence>
<dbReference type="AlphaFoldDB" id="A0A8J4GXR6"/>
<dbReference type="SUPFAM" id="SSF47370">
    <property type="entry name" value="Bromodomain"/>
    <property type="match status" value="1"/>
</dbReference>
<dbReference type="GO" id="GO:0008270">
    <property type="term" value="F:zinc ion binding"/>
    <property type="evidence" value="ECO:0007669"/>
    <property type="project" value="UniProtKB-KW"/>
</dbReference>
<evidence type="ECO:0000259" key="7">
    <source>
        <dbReference type="PROSITE" id="PS51050"/>
    </source>
</evidence>
<dbReference type="Pfam" id="PF00439">
    <property type="entry name" value="Bromodomain"/>
    <property type="match status" value="1"/>
</dbReference>
<dbReference type="InterPro" id="IPR011124">
    <property type="entry name" value="Znf_CW"/>
</dbReference>
<dbReference type="Gene3D" id="1.20.920.10">
    <property type="entry name" value="Bromodomain-like"/>
    <property type="match status" value="1"/>
</dbReference>